<sequence>MLYFIVVILLLLVQSLHASPINKLRARGVSHLQTFPPSIPKGSTDVVQASITNFNNPKLKGADIQLHGKKEFVCALQAHQSWLKGPSDRLCVLQTEEEKFNELEKIESVEDKTSLTTVIVHPGDRIWISAETLARADLFAIKCFSSEEGNKIRDAKWEISTEKWNIVDKMPLLEDLTHYTPPPRNYTLF</sequence>
<feature type="chain" id="PRO_5046851729" evidence="1">
    <location>
        <begin position="19"/>
        <end position="189"/>
    </location>
</feature>
<protein>
    <submittedName>
        <fullName evidence="2">Uncharacterized protein</fullName>
    </submittedName>
</protein>
<organism evidence="2 3">
    <name type="scientific">Lentinula lateritia</name>
    <dbReference type="NCBI Taxonomy" id="40482"/>
    <lineage>
        <taxon>Eukaryota</taxon>
        <taxon>Fungi</taxon>
        <taxon>Dikarya</taxon>
        <taxon>Basidiomycota</taxon>
        <taxon>Agaricomycotina</taxon>
        <taxon>Agaricomycetes</taxon>
        <taxon>Agaricomycetidae</taxon>
        <taxon>Agaricales</taxon>
        <taxon>Marasmiineae</taxon>
        <taxon>Omphalotaceae</taxon>
        <taxon>Lentinula</taxon>
    </lineage>
</organism>
<reference evidence="2" key="1">
    <citation type="submission" date="2022-08" db="EMBL/GenBank/DDBJ databases">
        <title>A Global Phylogenomic Analysis of the Shiitake Genus Lentinula.</title>
        <authorList>
            <consortium name="DOE Joint Genome Institute"/>
            <person name="Sierra-Patev S."/>
            <person name="Min B."/>
            <person name="Naranjo-Ortiz M."/>
            <person name="Looney B."/>
            <person name="Konkel Z."/>
            <person name="Slot J.C."/>
            <person name="Sakamoto Y."/>
            <person name="Steenwyk J.L."/>
            <person name="Rokas A."/>
            <person name="Carro J."/>
            <person name="Camarero S."/>
            <person name="Ferreira P."/>
            <person name="Molpeceres G."/>
            <person name="Ruiz-Duenas F.J."/>
            <person name="Serrano A."/>
            <person name="Henrissat B."/>
            <person name="Drula E."/>
            <person name="Hughes K.W."/>
            <person name="Mata J.L."/>
            <person name="Ishikawa N.K."/>
            <person name="Vargas-Isla R."/>
            <person name="Ushijima S."/>
            <person name="Smith C.A."/>
            <person name="Ahrendt S."/>
            <person name="Andreopoulos W."/>
            <person name="He G."/>
            <person name="Labutti K."/>
            <person name="Lipzen A."/>
            <person name="Ng V."/>
            <person name="Riley R."/>
            <person name="Sandor L."/>
            <person name="Barry K."/>
            <person name="Martinez A.T."/>
            <person name="Xiao Y."/>
            <person name="Gibbons J.G."/>
            <person name="Terashima K."/>
            <person name="Grigoriev I.V."/>
            <person name="Hibbett D.S."/>
        </authorList>
    </citation>
    <scope>NUCLEOTIDE SEQUENCE</scope>
    <source>
        <strain evidence="2">RHP3577 ss4</strain>
    </source>
</reference>
<feature type="signal peptide" evidence="1">
    <location>
        <begin position="1"/>
        <end position="18"/>
    </location>
</feature>
<proteinExistence type="predicted"/>
<dbReference type="Proteomes" id="UP001150217">
    <property type="component" value="Unassembled WGS sequence"/>
</dbReference>
<accession>A0ABQ8UZU2</accession>
<evidence type="ECO:0000313" key="2">
    <source>
        <dbReference type="EMBL" id="KAJ4465855.1"/>
    </source>
</evidence>
<dbReference type="EMBL" id="JANVFT010000121">
    <property type="protein sequence ID" value="KAJ4465855.1"/>
    <property type="molecule type" value="Genomic_DNA"/>
</dbReference>
<gene>
    <name evidence="2" type="ORF">C8R41DRAFT_871784</name>
</gene>
<keyword evidence="1" id="KW-0732">Signal</keyword>
<evidence type="ECO:0000256" key="1">
    <source>
        <dbReference type="SAM" id="SignalP"/>
    </source>
</evidence>
<evidence type="ECO:0000313" key="3">
    <source>
        <dbReference type="Proteomes" id="UP001150217"/>
    </source>
</evidence>
<name>A0ABQ8UZU2_9AGAR</name>
<comment type="caution">
    <text evidence="2">The sequence shown here is derived from an EMBL/GenBank/DDBJ whole genome shotgun (WGS) entry which is preliminary data.</text>
</comment>
<keyword evidence="3" id="KW-1185">Reference proteome</keyword>